<keyword evidence="6" id="KW-1185">Reference proteome</keyword>
<evidence type="ECO:0000256" key="2">
    <source>
        <dbReference type="ARBA" id="ARBA00023303"/>
    </source>
</evidence>
<evidence type="ECO:0000256" key="3">
    <source>
        <dbReference type="SAM" id="Phobius"/>
    </source>
</evidence>
<protein>
    <recommendedName>
        <fullName evidence="4">Cyclic nucleotide-binding domain-containing protein</fullName>
    </recommendedName>
</protein>
<dbReference type="SUPFAM" id="SSF81324">
    <property type="entry name" value="Voltage-gated potassium channels"/>
    <property type="match status" value="1"/>
</dbReference>
<feature type="transmembrane region" description="Helical" evidence="3">
    <location>
        <begin position="21"/>
        <end position="38"/>
    </location>
</feature>
<dbReference type="SUPFAM" id="SSF51206">
    <property type="entry name" value="cAMP-binding domain-like"/>
    <property type="match status" value="1"/>
</dbReference>
<evidence type="ECO:0000256" key="1">
    <source>
        <dbReference type="ARBA" id="ARBA00023286"/>
    </source>
</evidence>
<keyword evidence="3" id="KW-0472">Membrane</keyword>
<dbReference type="EMBL" id="JASCZI010060451">
    <property type="protein sequence ID" value="MED6131862.1"/>
    <property type="molecule type" value="Genomic_DNA"/>
</dbReference>
<evidence type="ECO:0000313" key="5">
    <source>
        <dbReference type="EMBL" id="MED6131862.1"/>
    </source>
</evidence>
<gene>
    <name evidence="5" type="ORF">PIB30_013824</name>
</gene>
<proteinExistence type="predicted"/>
<dbReference type="InterPro" id="IPR018490">
    <property type="entry name" value="cNMP-bd_dom_sf"/>
</dbReference>
<accession>A0ABU6S6F7</accession>
<comment type="caution">
    <text evidence="5">The sequence shown here is derived from an EMBL/GenBank/DDBJ whole genome shotgun (WGS) entry which is preliminary data.</text>
</comment>
<feature type="domain" description="Cyclic nucleotide-binding" evidence="4">
    <location>
        <begin position="288"/>
        <end position="357"/>
    </location>
</feature>
<feature type="transmembrane region" description="Helical" evidence="3">
    <location>
        <begin position="58"/>
        <end position="79"/>
    </location>
</feature>
<keyword evidence="3" id="KW-1133">Transmembrane helix</keyword>
<dbReference type="InterPro" id="IPR000595">
    <property type="entry name" value="cNMP-bd_dom"/>
</dbReference>
<evidence type="ECO:0000313" key="6">
    <source>
        <dbReference type="Proteomes" id="UP001341840"/>
    </source>
</evidence>
<sequence length="454" mass="52344">MVLFVVPNYMGTSGMNYAKNLLHAAILVQYIPRLFRFLPLMLDQSPTGFIFISVLDSFIIDLLIFILSGHIVGANWYLFGLQRVNQCLRDACHNSNITGCMEFIDCEHSRLSNPTSHDWNNNANATTCFSSFPGASTTYGIYANVVPLAIQKEFIKKYVYALFWGFQQICTLAGNQTPSSFEWEVLFVMSIIGLGLFHLTVLIGRLQSGSQGLVQRRVKSKLREYDVEKWMSDCCLPEDLKWRVRRSEKYSWAGTSWVKEEMLMENMSEDLQRDIRRHLFKFIKKVRIFSLMDEPIFDAICERLRRRVYTRGSNILCRGDLVEKMVFVVHGRLESINEDGTRVCLFDEDACGEELLIWCLENLLVSTDDNKLPPREWKLLSSRTVTCLTDVRAFSLRAVDLEEVITLFARFLQNPSTLAAIRYELPYWRSLGASRIQAAWRYKKNRLGGSSQAN</sequence>
<dbReference type="Gene3D" id="1.10.287.630">
    <property type="entry name" value="Helix hairpin bin"/>
    <property type="match status" value="1"/>
</dbReference>
<dbReference type="PANTHER" id="PTHR45651">
    <property type="entry name" value="CYCLIC NUCLEOTIDE-GATED ION CHANNEL 15-RELATED-RELATED"/>
    <property type="match status" value="1"/>
</dbReference>
<dbReference type="PANTHER" id="PTHR45651:SF11">
    <property type="entry name" value="CYCLIC NUCLEOTIDE-GATED ION CHANNEL 20, CHLOROPLASTIC-RELATED"/>
    <property type="match status" value="1"/>
</dbReference>
<dbReference type="Proteomes" id="UP001341840">
    <property type="component" value="Unassembled WGS sequence"/>
</dbReference>
<feature type="transmembrane region" description="Helical" evidence="3">
    <location>
        <begin position="186"/>
        <end position="206"/>
    </location>
</feature>
<reference evidence="5 6" key="1">
    <citation type="journal article" date="2023" name="Plants (Basel)">
        <title>Bridging the Gap: Combining Genomics and Transcriptomics Approaches to Understand Stylosanthes scabra, an Orphan Legume from the Brazilian Caatinga.</title>
        <authorList>
            <person name="Ferreira-Neto J.R.C."/>
            <person name="da Silva M.D."/>
            <person name="Binneck E."/>
            <person name="de Melo N.F."/>
            <person name="da Silva R.H."/>
            <person name="de Melo A.L.T.M."/>
            <person name="Pandolfi V."/>
            <person name="Bustamante F.O."/>
            <person name="Brasileiro-Vidal A.C."/>
            <person name="Benko-Iseppon A.M."/>
        </authorList>
    </citation>
    <scope>NUCLEOTIDE SEQUENCE [LARGE SCALE GENOMIC DNA]</scope>
    <source>
        <tissue evidence="5">Leaves</tissue>
    </source>
</reference>
<dbReference type="PROSITE" id="PS50042">
    <property type="entry name" value="CNMP_BINDING_3"/>
    <property type="match status" value="1"/>
</dbReference>
<name>A0ABU6S6F7_9FABA</name>
<keyword evidence="1" id="KW-0406">Ion transport</keyword>
<dbReference type="InterPro" id="IPR014710">
    <property type="entry name" value="RmlC-like_jellyroll"/>
</dbReference>
<organism evidence="5 6">
    <name type="scientific">Stylosanthes scabra</name>
    <dbReference type="NCBI Taxonomy" id="79078"/>
    <lineage>
        <taxon>Eukaryota</taxon>
        <taxon>Viridiplantae</taxon>
        <taxon>Streptophyta</taxon>
        <taxon>Embryophyta</taxon>
        <taxon>Tracheophyta</taxon>
        <taxon>Spermatophyta</taxon>
        <taxon>Magnoliopsida</taxon>
        <taxon>eudicotyledons</taxon>
        <taxon>Gunneridae</taxon>
        <taxon>Pentapetalae</taxon>
        <taxon>rosids</taxon>
        <taxon>fabids</taxon>
        <taxon>Fabales</taxon>
        <taxon>Fabaceae</taxon>
        <taxon>Papilionoideae</taxon>
        <taxon>50 kb inversion clade</taxon>
        <taxon>dalbergioids sensu lato</taxon>
        <taxon>Dalbergieae</taxon>
        <taxon>Pterocarpus clade</taxon>
        <taxon>Stylosanthes</taxon>
    </lineage>
</organism>
<dbReference type="Gene3D" id="2.60.120.10">
    <property type="entry name" value="Jelly Rolls"/>
    <property type="match status" value="1"/>
</dbReference>
<keyword evidence="1" id="KW-0813">Transport</keyword>
<keyword evidence="1" id="KW-1071">Ligand-gated ion channel</keyword>
<keyword evidence="3" id="KW-0812">Transmembrane</keyword>
<keyword evidence="2" id="KW-0407">Ion channel</keyword>
<dbReference type="CDD" id="cd00038">
    <property type="entry name" value="CAP_ED"/>
    <property type="match status" value="1"/>
</dbReference>
<evidence type="ECO:0000259" key="4">
    <source>
        <dbReference type="PROSITE" id="PS50042"/>
    </source>
</evidence>
<dbReference type="SMART" id="SM00100">
    <property type="entry name" value="cNMP"/>
    <property type="match status" value="1"/>
</dbReference>